<proteinExistence type="predicted"/>
<evidence type="ECO:0000259" key="2">
    <source>
        <dbReference type="PROSITE" id="PS51352"/>
    </source>
</evidence>
<dbReference type="EMBL" id="CP041348">
    <property type="protein sequence ID" value="QHC36534.1"/>
    <property type="molecule type" value="Genomic_DNA"/>
</dbReference>
<protein>
    <submittedName>
        <fullName evidence="3">Thioredoxin family protein</fullName>
    </submittedName>
</protein>
<feature type="domain" description="Thioredoxin" evidence="2">
    <location>
        <begin position="18"/>
        <end position="181"/>
    </location>
</feature>
<dbReference type="RefSeq" id="WP_159263009.1">
    <property type="nucleotide sequence ID" value="NZ_CP041348.1"/>
</dbReference>
<evidence type="ECO:0000313" key="3">
    <source>
        <dbReference type="EMBL" id="QHC36534.1"/>
    </source>
</evidence>
<feature type="signal peptide" evidence="1">
    <location>
        <begin position="1"/>
        <end position="26"/>
    </location>
</feature>
<keyword evidence="1" id="KW-0732">Signal</keyword>
<evidence type="ECO:0000313" key="4">
    <source>
        <dbReference type="Proteomes" id="UP000464674"/>
    </source>
</evidence>
<dbReference type="InterPro" id="IPR036249">
    <property type="entry name" value="Thioredoxin-like_sf"/>
</dbReference>
<dbReference type="Gene3D" id="3.40.30.10">
    <property type="entry name" value="Glutaredoxin"/>
    <property type="match status" value="1"/>
</dbReference>
<dbReference type="Proteomes" id="UP000464674">
    <property type="component" value="Chromosome"/>
</dbReference>
<dbReference type="SUPFAM" id="SSF52833">
    <property type="entry name" value="Thioredoxin-like"/>
    <property type="match status" value="1"/>
</dbReference>
<dbReference type="InterPro" id="IPR013766">
    <property type="entry name" value="Thioredoxin_domain"/>
</dbReference>
<gene>
    <name evidence="3" type="ORF">FMA36_14395</name>
</gene>
<name>A0A857FV63_KOMXY</name>
<organism evidence="3 4">
    <name type="scientific">Komagataeibacter xylinus</name>
    <name type="common">Gluconacetobacter xylinus</name>
    <dbReference type="NCBI Taxonomy" id="28448"/>
    <lineage>
        <taxon>Bacteria</taxon>
        <taxon>Pseudomonadati</taxon>
        <taxon>Pseudomonadota</taxon>
        <taxon>Alphaproteobacteria</taxon>
        <taxon>Acetobacterales</taxon>
        <taxon>Acetobacteraceae</taxon>
        <taxon>Komagataeibacter</taxon>
    </lineage>
</organism>
<dbReference type="Pfam" id="PF13899">
    <property type="entry name" value="Thioredoxin_7"/>
    <property type="match status" value="1"/>
</dbReference>
<dbReference type="AlphaFoldDB" id="A0A857FV63"/>
<sequence>MNYSSLTQKIFLTLALCVPVGQTAFAAPPPPAFGTDPIIPVSHPYGAAEGAQQAVDAAFQQARQTGRKVLLDFGANWCPDCQILAGVLKRPAIAAWVDQNFVVVALNVDRASGPTAPGERFNNNVDIARKYGVTIKAIPAVLVFTPEGRLLNGDNALVLGNARTLSGQAIVDQLNEWAQHS</sequence>
<dbReference type="OrthoDB" id="7629852at2"/>
<accession>A0A857FV63</accession>
<dbReference type="PROSITE" id="PS51352">
    <property type="entry name" value="THIOREDOXIN_2"/>
    <property type="match status" value="1"/>
</dbReference>
<reference evidence="3 4" key="1">
    <citation type="journal article" date="2020" name="Carbohydr. Polym.">
        <title>Characterization and optimization of production of bacterial cellulose from strain CGMCC 17276 based on whole-genome analysis.</title>
        <authorList>
            <person name="Lu T."/>
            <person name="Gao H."/>
            <person name="Liao B."/>
            <person name="Wu J."/>
            <person name="Zhang W."/>
            <person name="Huang J."/>
            <person name="Liu M."/>
            <person name="Huang J."/>
            <person name="Chang Z."/>
            <person name="Jin M."/>
            <person name="Yi Z."/>
            <person name="Jiang D."/>
        </authorList>
    </citation>
    <scope>NUCLEOTIDE SEQUENCE [LARGE SCALE GENOMIC DNA]</scope>
    <source>
        <strain evidence="3 4">CGMCC 17276</strain>
    </source>
</reference>
<feature type="chain" id="PRO_5032273623" evidence="1">
    <location>
        <begin position="27"/>
        <end position="181"/>
    </location>
</feature>
<evidence type="ECO:0000256" key="1">
    <source>
        <dbReference type="SAM" id="SignalP"/>
    </source>
</evidence>